<evidence type="ECO:0000313" key="5">
    <source>
        <dbReference type="Proteomes" id="UP000182114"/>
    </source>
</evidence>
<dbReference type="InterPro" id="IPR006860">
    <property type="entry name" value="FecR"/>
</dbReference>
<dbReference type="GO" id="GO:0016989">
    <property type="term" value="F:sigma factor antagonist activity"/>
    <property type="evidence" value="ECO:0007669"/>
    <property type="project" value="TreeGrafter"/>
</dbReference>
<dbReference type="EMBL" id="FNBD01000003">
    <property type="protein sequence ID" value="SDE74888.1"/>
    <property type="molecule type" value="Genomic_DNA"/>
</dbReference>
<dbReference type="Gene3D" id="2.60.120.1440">
    <property type="match status" value="1"/>
</dbReference>
<keyword evidence="1" id="KW-0472">Membrane</keyword>
<dbReference type="InterPro" id="IPR032508">
    <property type="entry name" value="FecR_C"/>
</dbReference>
<sequence length="355" mass="40165">MNLSKDMKEIKSKYNNQLSEVEKALLKKNILASIDKTSKKKKHFGKALSIAFVLILFVSGFFWYQNRTQESSIADVVSTSKNLNVNDSDKVVLILGSGEYLKIDPNNKSINYSNTGQKITLGNSKEVNQETSKNNKTVYNTLLVPFGERTKINLSDGSTVWLNSGSKMVYPAVFNGDRREVYLEGEAIFDVAHNKYHPFIVMSQDQEIEVLGTVFGVTSYADESTINTVLKSGSVQISYKNETSSGHLDKMKITPGTKASYDKNNKSIFSEKVNVDHYFSWRDGVFVFRKNDLKHIMKRISRYYNKNILIEDETLSSESFSGYLDLNEDIESVLKNIKASTNMNYSFKGNSIIIN</sequence>
<dbReference type="Proteomes" id="UP000182114">
    <property type="component" value="Unassembled WGS sequence"/>
</dbReference>
<dbReference type="AlphaFoldDB" id="A0A1G7FG99"/>
<evidence type="ECO:0000259" key="3">
    <source>
        <dbReference type="Pfam" id="PF16344"/>
    </source>
</evidence>
<reference evidence="5" key="1">
    <citation type="submission" date="2016-10" db="EMBL/GenBank/DDBJ databases">
        <authorList>
            <person name="Varghese N."/>
            <person name="Submissions S."/>
        </authorList>
    </citation>
    <scope>NUCLEOTIDE SEQUENCE [LARGE SCALE GENOMIC DNA]</scope>
    <source>
        <strain evidence="5">DSM 24729</strain>
    </source>
</reference>
<feature type="domain" description="Protein FecR C-terminal" evidence="3">
    <location>
        <begin position="286"/>
        <end position="354"/>
    </location>
</feature>
<gene>
    <name evidence="4" type="ORF">SAMN04487992_103240</name>
</gene>
<feature type="transmembrane region" description="Helical" evidence="1">
    <location>
        <begin position="44"/>
        <end position="64"/>
    </location>
</feature>
<evidence type="ECO:0000259" key="2">
    <source>
        <dbReference type="Pfam" id="PF04773"/>
    </source>
</evidence>
<organism evidence="4 5">
    <name type="scientific">Cellulophaga baltica</name>
    <dbReference type="NCBI Taxonomy" id="76594"/>
    <lineage>
        <taxon>Bacteria</taxon>
        <taxon>Pseudomonadati</taxon>
        <taxon>Bacteroidota</taxon>
        <taxon>Flavobacteriia</taxon>
        <taxon>Flavobacteriales</taxon>
        <taxon>Flavobacteriaceae</taxon>
        <taxon>Cellulophaga</taxon>
    </lineage>
</organism>
<dbReference type="Pfam" id="PF04773">
    <property type="entry name" value="FecR"/>
    <property type="match status" value="1"/>
</dbReference>
<evidence type="ECO:0000313" key="4">
    <source>
        <dbReference type="EMBL" id="SDE74888.1"/>
    </source>
</evidence>
<keyword evidence="1" id="KW-0812">Transmembrane</keyword>
<dbReference type="PANTHER" id="PTHR30273:SF2">
    <property type="entry name" value="PROTEIN FECR"/>
    <property type="match status" value="1"/>
</dbReference>
<accession>A0A1G7FG99</accession>
<dbReference type="InterPro" id="IPR012373">
    <property type="entry name" value="Ferrdict_sens_TM"/>
</dbReference>
<protein>
    <submittedName>
        <fullName evidence="4">FecR family protein</fullName>
    </submittedName>
</protein>
<feature type="domain" description="FecR protein" evidence="2">
    <location>
        <begin position="145"/>
        <end position="235"/>
    </location>
</feature>
<dbReference type="Gene3D" id="3.55.50.30">
    <property type="match status" value="1"/>
</dbReference>
<evidence type="ECO:0000256" key="1">
    <source>
        <dbReference type="SAM" id="Phobius"/>
    </source>
</evidence>
<name>A0A1G7FG99_9FLAO</name>
<dbReference type="Pfam" id="PF16344">
    <property type="entry name" value="FecR_C"/>
    <property type="match status" value="1"/>
</dbReference>
<proteinExistence type="predicted"/>
<keyword evidence="1" id="KW-1133">Transmembrane helix</keyword>
<dbReference type="PANTHER" id="PTHR30273">
    <property type="entry name" value="PERIPLASMIC SIGNAL SENSOR AND SIGMA FACTOR ACTIVATOR FECR-RELATED"/>
    <property type="match status" value="1"/>
</dbReference>
<keyword evidence="5" id="KW-1185">Reference proteome</keyword>